<dbReference type="SUPFAM" id="SSF88946">
    <property type="entry name" value="Sigma2 domain of RNA polymerase sigma factors"/>
    <property type="match status" value="1"/>
</dbReference>
<dbReference type="InterPro" id="IPR013324">
    <property type="entry name" value="RNA_pol_sigma_r3/r4-like"/>
</dbReference>
<sequence length="183" mass="20431">MADDAELLRRAREGDMRALSALYEQYCRVVFARAFLETGSRADAEELMQDVFLLLWKKRRKIQFAGTSALPWLLVCTRHLSANRRRHNHRRTTQALPADLRTGADSEPEAKAVRAQLMARIDASVARLEPIDQEILRLCAVEGLTYQEAADALGISHGSVRNRLGRARAVLRADAAAYTEGGS</sequence>
<feature type="domain" description="RNA polymerase sigma-70 region 2" evidence="5">
    <location>
        <begin position="22"/>
        <end position="90"/>
    </location>
</feature>
<keyword evidence="3" id="KW-0731">Sigma factor</keyword>
<name>A0A4Q2JU49_9MICO</name>
<evidence type="ECO:0000256" key="4">
    <source>
        <dbReference type="ARBA" id="ARBA00023163"/>
    </source>
</evidence>
<protein>
    <submittedName>
        <fullName evidence="7">RNA polymerase sigma factor</fullName>
    </submittedName>
</protein>
<dbReference type="Gene3D" id="1.10.10.10">
    <property type="entry name" value="Winged helix-like DNA-binding domain superfamily/Winged helix DNA-binding domain"/>
    <property type="match status" value="1"/>
</dbReference>
<dbReference type="InterPro" id="IPR014284">
    <property type="entry name" value="RNA_pol_sigma-70_dom"/>
</dbReference>
<dbReference type="Pfam" id="PF04542">
    <property type="entry name" value="Sigma70_r2"/>
    <property type="match status" value="1"/>
</dbReference>
<dbReference type="EMBL" id="SDPL01000002">
    <property type="protein sequence ID" value="RXZ51865.1"/>
    <property type="molecule type" value="Genomic_DNA"/>
</dbReference>
<gene>
    <name evidence="7" type="ORF">ESO86_00500</name>
</gene>
<evidence type="ECO:0000256" key="3">
    <source>
        <dbReference type="ARBA" id="ARBA00023082"/>
    </source>
</evidence>
<dbReference type="NCBIfam" id="TIGR02937">
    <property type="entry name" value="sigma70-ECF"/>
    <property type="match status" value="1"/>
</dbReference>
<dbReference type="RefSeq" id="WP_129232944.1">
    <property type="nucleotide sequence ID" value="NZ_SDPL01000002.1"/>
</dbReference>
<dbReference type="SUPFAM" id="SSF88659">
    <property type="entry name" value="Sigma3 and sigma4 domains of RNA polymerase sigma factors"/>
    <property type="match status" value="1"/>
</dbReference>
<evidence type="ECO:0000313" key="8">
    <source>
        <dbReference type="Proteomes" id="UP000292881"/>
    </source>
</evidence>
<dbReference type="Proteomes" id="UP000292881">
    <property type="component" value="Unassembled WGS sequence"/>
</dbReference>
<accession>A0A4Q2JU49</accession>
<reference evidence="7 8" key="1">
    <citation type="submission" date="2019-01" db="EMBL/GenBank/DDBJ databases">
        <authorList>
            <person name="Li J."/>
        </authorList>
    </citation>
    <scope>NUCLEOTIDE SEQUENCE [LARGE SCALE GENOMIC DNA]</scope>
    <source>
        <strain evidence="7 8">CGMCC 4.7180</strain>
    </source>
</reference>
<feature type="domain" description="RNA polymerase sigma factor 70 region 4 type 2" evidence="6">
    <location>
        <begin position="120"/>
        <end position="169"/>
    </location>
</feature>
<dbReference type="InterPro" id="IPR039425">
    <property type="entry name" value="RNA_pol_sigma-70-like"/>
</dbReference>
<dbReference type="PANTHER" id="PTHR43133">
    <property type="entry name" value="RNA POLYMERASE ECF-TYPE SIGMA FACTO"/>
    <property type="match status" value="1"/>
</dbReference>
<dbReference type="PANTHER" id="PTHR43133:SF25">
    <property type="entry name" value="RNA POLYMERASE SIGMA FACTOR RFAY-RELATED"/>
    <property type="match status" value="1"/>
</dbReference>
<dbReference type="InterPro" id="IPR007627">
    <property type="entry name" value="RNA_pol_sigma70_r2"/>
</dbReference>
<dbReference type="Pfam" id="PF08281">
    <property type="entry name" value="Sigma70_r4_2"/>
    <property type="match status" value="1"/>
</dbReference>
<evidence type="ECO:0000256" key="2">
    <source>
        <dbReference type="ARBA" id="ARBA00023015"/>
    </source>
</evidence>
<dbReference type="Gene3D" id="1.10.1740.10">
    <property type="match status" value="1"/>
</dbReference>
<dbReference type="InterPro" id="IPR013249">
    <property type="entry name" value="RNA_pol_sigma70_r4_t2"/>
</dbReference>
<dbReference type="InterPro" id="IPR013325">
    <property type="entry name" value="RNA_pol_sigma_r2"/>
</dbReference>
<keyword evidence="2" id="KW-0805">Transcription regulation</keyword>
<proteinExistence type="inferred from homology"/>
<evidence type="ECO:0000259" key="6">
    <source>
        <dbReference type="Pfam" id="PF08281"/>
    </source>
</evidence>
<comment type="caution">
    <text evidence="7">The sequence shown here is derived from an EMBL/GenBank/DDBJ whole genome shotgun (WGS) entry which is preliminary data.</text>
</comment>
<organism evidence="7 8">
    <name type="scientific">Agromyces binzhouensis</name>
    <dbReference type="NCBI Taxonomy" id="1817495"/>
    <lineage>
        <taxon>Bacteria</taxon>
        <taxon>Bacillati</taxon>
        <taxon>Actinomycetota</taxon>
        <taxon>Actinomycetes</taxon>
        <taxon>Micrococcales</taxon>
        <taxon>Microbacteriaceae</taxon>
        <taxon>Agromyces</taxon>
    </lineage>
</organism>
<dbReference type="GO" id="GO:0006352">
    <property type="term" value="P:DNA-templated transcription initiation"/>
    <property type="evidence" value="ECO:0007669"/>
    <property type="project" value="InterPro"/>
</dbReference>
<dbReference type="GO" id="GO:0016987">
    <property type="term" value="F:sigma factor activity"/>
    <property type="evidence" value="ECO:0007669"/>
    <property type="project" value="UniProtKB-KW"/>
</dbReference>
<comment type="similarity">
    <text evidence="1">Belongs to the sigma-70 factor family. ECF subfamily.</text>
</comment>
<dbReference type="GO" id="GO:0003677">
    <property type="term" value="F:DNA binding"/>
    <property type="evidence" value="ECO:0007669"/>
    <property type="project" value="InterPro"/>
</dbReference>
<evidence type="ECO:0000256" key="1">
    <source>
        <dbReference type="ARBA" id="ARBA00010641"/>
    </source>
</evidence>
<evidence type="ECO:0000259" key="5">
    <source>
        <dbReference type="Pfam" id="PF04542"/>
    </source>
</evidence>
<dbReference type="InterPro" id="IPR036388">
    <property type="entry name" value="WH-like_DNA-bd_sf"/>
</dbReference>
<keyword evidence="4" id="KW-0804">Transcription</keyword>
<dbReference type="CDD" id="cd06171">
    <property type="entry name" value="Sigma70_r4"/>
    <property type="match status" value="1"/>
</dbReference>
<dbReference type="AlphaFoldDB" id="A0A4Q2JU49"/>
<keyword evidence="8" id="KW-1185">Reference proteome</keyword>
<dbReference type="OrthoDB" id="3747638at2"/>
<evidence type="ECO:0000313" key="7">
    <source>
        <dbReference type="EMBL" id="RXZ51865.1"/>
    </source>
</evidence>